<organism evidence="3 4">
    <name type="scientific">Periconia digitata</name>
    <dbReference type="NCBI Taxonomy" id="1303443"/>
    <lineage>
        <taxon>Eukaryota</taxon>
        <taxon>Fungi</taxon>
        <taxon>Dikarya</taxon>
        <taxon>Ascomycota</taxon>
        <taxon>Pezizomycotina</taxon>
        <taxon>Dothideomycetes</taxon>
        <taxon>Pleosporomycetidae</taxon>
        <taxon>Pleosporales</taxon>
        <taxon>Massarineae</taxon>
        <taxon>Periconiaceae</taxon>
        <taxon>Periconia</taxon>
    </lineage>
</organism>
<feature type="region of interest" description="Disordered" evidence="1">
    <location>
        <begin position="534"/>
        <end position="565"/>
    </location>
</feature>
<protein>
    <recommendedName>
        <fullName evidence="2">Heterokaryon incompatibility domain-containing protein</fullName>
    </recommendedName>
</protein>
<evidence type="ECO:0000259" key="2">
    <source>
        <dbReference type="Pfam" id="PF06985"/>
    </source>
</evidence>
<dbReference type="Proteomes" id="UP001152607">
    <property type="component" value="Unassembled WGS sequence"/>
</dbReference>
<sequence>MSTNSIYVPLNPRGRKIRLLELQPGQWDDTISVNLIESTIGDGTDYITISYTWGSVDVARQVLVRCNGVNYSISENLFTILRRLRWSHGKAILVWADALCINQTDTTERTHQVGLMGEIYRNSSETVIWLGEQSPQDDVGSRFLDRNTSSHAIMTSSPIQIAWKGNSRDQELLQAYLLDQEEESWQNDVFGAFCLISSIAEGTSDSMFKLFDSRPTDTRHPFLYLMDMQNSKASRILSGLQRLISSPWWRRIWVVQETVLARKATVQYGILSAPWTMLAKAATRWAQDQHSLCLDLSGTFQGHGVLNKFSTAVLQFNETRNDHQSSAQDSTLLSLLWKFRPLEATDKRDKVYALLGMTTNWQGRPPMTPDYSISASAVFLRTTINNIHRAQSLTVLAGDLEAILNRKSIAEMPSWVMDWSLPCLSQEVSRVASLNLYNADGGLTGPVRTHRKDPILEIEGVYLDPVVVVGNVSRHTQVSDTHAVLREWRLLSRAQEQKRGRYPVTWDTYEDAFWRTLIGDQVYDNSNIDSHHLPAPYDENSFHVDTSMDENRTGQPNRRRATPDDENSFRAWHMWSRCITRDTIDRRAFLSERDLSEGISSIHYALKTTTASRRFFITQSGFMGIGPRTTRIGDEVYVVKNSRVPFLLRRRFERRRAFREKDWYSLIRGHSSGPAIKPDKASKEKKLCHRLVGDCFVYGVMDGVVLEDPDVKVEKLYLV</sequence>
<dbReference type="PANTHER" id="PTHR24148">
    <property type="entry name" value="ANKYRIN REPEAT DOMAIN-CONTAINING PROTEIN 39 HOMOLOG-RELATED"/>
    <property type="match status" value="1"/>
</dbReference>
<name>A0A9W4UID2_9PLEO</name>
<dbReference type="EMBL" id="CAOQHR010000005">
    <property type="protein sequence ID" value="CAI6335426.1"/>
    <property type="molecule type" value="Genomic_DNA"/>
</dbReference>
<gene>
    <name evidence="3" type="ORF">PDIGIT_LOCUS8507</name>
</gene>
<keyword evidence="4" id="KW-1185">Reference proteome</keyword>
<dbReference type="OrthoDB" id="3557394at2759"/>
<comment type="caution">
    <text evidence="3">The sequence shown here is derived from an EMBL/GenBank/DDBJ whole genome shotgun (WGS) entry which is preliminary data.</text>
</comment>
<dbReference type="InterPro" id="IPR052895">
    <property type="entry name" value="HetReg/Transcr_Mod"/>
</dbReference>
<dbReference type="Pfam" id="PF06985">
    <property type="entry name" value="HET"/>
    <property type="match status" value="1"/>
</dbReference>
<dbReference type="InterPro" id="IPR010730">
    <property type="entry name" value="HET"/>
</dbReference>
<dbReference type="PANTHER" id="PTHR24148:SF73">
    <property type="entry name" value="HET DOMAIN PROTEIN (AFU_ORTHOLOGUE AFUA_8G01020)"/>
    <property type="match status" value="1"/>
</dbReference>
<feature type="domain" description="Heterokaryon incompatibility" evidence="2">
    <location>
        <begin position="46"/>
        <end position="257"/>
    </location>
</feature>
<accession>A0A9W4UID2</accession>
<evidence type="ECO:0000256" key="1">
    <source>
        <dbReference type="SAM" id="MobiDB-lite"/>
    </source>
</evidence>
<evidence type="ECO:0000313" key="3">
    <source>
        <dbReference type="EMBL" id="CAI6335426.1"/>
    </source>
</evidence>
<proteinExistence type="predicted"/>
<dbReference type="AlphaFoldDB" id="A0A9W4UID2"/>
<dbReference type="Pfam" id="PF26639">
    <property type="entry name" value="Het-6_barrel"/>
    <property type="match status" value="1"/>
</dbReference>
<evidence type="ECO:0000313" key="4">
    <source>
        <dbReference type="Proteomes" id="UP001152607"/>
    </source>
</evidence>
<reference evidence="3" key="1">
    <citation type="submission" date="2023-01" db="EMBL/GenBank/DDBJ databases">
        <authorList>
            <person name="Van Ghelder C."/>
            <person name="Rancurel C."/>
        </authorList>
    </citation>
    <scope>NUCLEOTIDE SEQUENCE</scope>
    <source>
        <strain evidence="3">CNCM I-4278</strain>
    </source>
</reference>